<gene>
    <name evidence="2" type="ORF">EG240_09080</name>
</gene>
<reference evidence="2 3" key="1">
    <citation type="submission" date="2018-11" db="EMBL/GenBank/DDBJ databases">
        <title>Flavobacterium sp. nov., YIM 102701-2 draft genome.</title>
        <authorList>
            <person name="Li G."/>
            <person name="Jiang Y."/>
        </authorList>
    </citation>
    <scope>NUCLEOTIDE SEQUENCE [LARGE SCALE GENOMIC DNA]</scope>
    <source>
        <strain evidence="2 3">YIM 102701-2</strain>
    </source>
</reference>
<evidence type="ECO:0000313" key="3">
    <source>
        <dbReference type="Proteomes" id="UP000275719"/>
    </source>
</evidence>
<comment type="caution">
    <text evidence="2">The sequence shown here is derived from an EMBL/GenBank/DDBJ whole genome shotgun (WGS) entry which is preliminary data.</text>
</comment>
<feature type="transmembrane region" description="Helical" evidence="1">
    <location>
        <begin position="159"/>
        <end position="177"/>
    </location>
</feature>
<dbReference type="OrthoDB" id="2286267at2"/>
<proteinExistence type="predicted"/>
<keyword evidence="1" id="KW-0472">Membrane</keyword>
<feature type="transmembrane region" description="Helical" evidence="1">
    <location>
        <begin position="183"/>
        <end position="204"/>
    </location>
</feature>
<feature type="transmembrane region" description="Helical" evidence="1">
    <location>
        <begin position="323"/>
        <end position="341"/>
    </location>
</feature>
<name>A0A3P3W6P8_9FLAO</name>
<evidence type="ECO:0000256" key="1">
    <source>
        <dbReference type="SAM" id="Phobius"/>
    </source>
</evidence>
<feature type="transmembrane region" description="Helical" evidence="1">
    <location>
        <begin position="301"/>
        <end position="317"/>
    </location>
</feature>
<organism evidence="2 3">
    <name type="scientific">Paenimyroides tangerinum</name>
    <dbReference type="NCBI Taxonomy" id="2488728"/>
    <lineage>
        <taxon>Bacteria</taxon>
        <taxon>Pseudomonadati</taxon>
        <taxon>Bacteroidota</taxon>
        <taxon>Flavobacteriia</taxon>
        <taxon>Flavobacteriales</taxon>
        <taxon>Flavobacteriaceae</taxon>
        <taxon>Paenimyroides</taxon>
    </lineage>
</organism>
<dbReference type="EMBL" id="RQVQ01000017">
    <property type="protein sequence ID" value="RRJ90394.1"/>
    <property type="molecule type" value="Genomic_DNA"/>
</dbReference>
<protein>
    <submittedName>
        <fullName evidence="2">Uncharacterized protein</fullName>
    </submittedName>
</protein>
<feature type="transmembrane region" description="Helical" evidence="1">
    <location>
        <begin position="94"/>
        <end position="113"/>
    </location>
</feature>
<feature type="transmembrane region" description="Helical" evidence="1">
    <location>
        <begin position="7"/>
        <end position="25"/>
    </location>
</feature>
<dbReference type="RefSeq" id="WP_125019079.1">
    <property type="nucleotide sequence ID" value="NZ_RQVQ01000017.1"/>
</dbReference>
<accession>A0A3P3W6P8</accession>
<evidence type="ECO:0000313" key="2">
    <source>
        <dbReference type="EMBL" id="RRJ90394.1"/>
    </source>
</evidence>
<keyword evidence="1" id="KW-1133">Transmembrane helix</keyword>
<keyword evidence="3" id="KW-1185">Reference proteome</keyword>
<dbReference type="Proteomes" id="UP000275719">
    <property type="component" value="Unassembled WGS sequence"/>
</dbReference>
<keyword evidence="1" id="KW-0812">Transmembrane</keyword>
<dbReference type="AlphaFoldDB" id="A0A3P3W6P8"/>
<feature type="transmembrane region" description="Helical" evidence="1">
    <location>
        <begin position="65"/>
        <end position="82"/>
    </location>
</feature>
<feature type="transmembrane region" description="Helical" evidence="1">
    <location>
        <begin position="231"/>
        <end position="252"/>
    </location>
</feature>
<feature type="transmembrane region" description="Helical" evidence="1">
    <location>
        <begin position="272"/>
        <end position="289"/>
    </location>
</feature>
<sequence length="349" mass="40844">MMNKLQFYVLVIFSVVLSLVLPFVLPERFFLDAILIVKDPWDEKGWIGSYPISMMFYHLTKLGKLPFSIVALIQLPILYFILRLVGIPERFQIFTIKNILIYLCFVMMAIFIGQPSKEFFTFIFIGIIVLLFQQKVLSLGICLLISFIMFFIFGAVFRPYFTFVPIISIGIFLITRIRFKNRWIFGIVAGIAVIVLLSFSYSLVKGEFFSAMTRETINLERMNKENADTMLVSPIAPTNIFGEAFATVYGFISVNFPINALKFFYKPQVVAFVVWQLLLTWIIVVRFGYLLKDYTERKKEFWLMLFFLSYLVIQAIFEPDLGSAVRHKIGILPLIYFLFYYDEFKRKLQ</sequence>
<feature type="transmembrane region" description="Helical" evidence="1">
    <location>
        <begin position="119"/>
        <end position="152"/>
    </location>
</feature>